<keyword evidence="7" id="KW-1185">Reference proteome</keyword>
<organism evidence="6 7">
    <name type="scientific">Prorocentrum cordatum</name>
    <dbReference type="NCBI Taxonomy" id="2364126"/>
    <lineage>
        <taxon>Eukaryota</taxon>
        <taxon>Sar</taxon>
        <taxon>Alveolata</taxon>
        <taxon>Dinophyceae</taxon>
        <taxon>Prorocentrales</taxon>
        <taxon>Prorocentraceae</taxon>
        <taxon>Prorocentrum</taxon>
    </lineage>
</organism>
<dbReference type="PROSITE" id="PS00211">
    <property type="entry name" value="ABC_TRANSPORTER_1"/>
    <property type="match status" value="1"/>
</dbReference>
<evidence type="ECO:0000256" key="4">
    <source>
        <dbReference type="SAM" id="MobiDB-lite"/>
    </source>
</evidence>
<dbReference type="PANTHER" id="PTHR19211:SF15">
    <property type="entry name" value="ATP-BINDING CASSETTE SUB-FAMILY F MEMBER 2"/>
    <property type="match status" value="1"/>
</dbReference>
<comment type="caution">
    <text evidence="6">The sequence shown here is derived from an EMBL/GenBank/DDBJ whole genome shotgun (WGS) entry which is preliminary data.</text>
</comment>
<evidence type="ECO:0000256" key="2">
    <source>
        <dbReference type="ARBA" id="ARBA00022741"/>
    </source>
</evidence>
<feature type="compositionally biased region" description="Gly residues" evidence="4">
    <location>
        <begin position="204"/>
        <end position="216"/>
    </location>
</feature>
<dbReference type="InterPro" id="IPR003593">
    <property type="entry name" value="AAA+_ATPase"/>
</dbReference>
<evidence type="ECO:0000313" key="7">
    <source>
        <dbReference type="Proteomes" id="UP001189429"/>
    </source>
</evidence>
<dbReference type="InterPro" id="IPR032781">
    <property type="entry name" value="ABC_tran_Xtn"/>
</dbReference>
<protein>
    <recommendedName>
        <fullName evidence="5">ABC transporter domain-containing protein</fullName>
    </recommendedName>
</protein>
<reference evidence="6" key="1">
    <citation type="submission" date="2023-10" db="EMBL/GenBank/DDBJ databases">
        <authorList>
            <person name="Chen Y."/>
            <person name="Shah S."/>
            <person name="Dougan E. K."/>
            <person name="Thang M."/>
            <person name="Chan C."/>
        </authorList>
    </citation>
    <scope>NUCLEOTIDE SEQUENCE [LARGE SCALE GENOMIC DNA]</scope>
</reference>
<dbReference type="InterPro" id="IPR017871">
    <property type="entry name" value="ABC_transporter-like_CS"/>
</dbReference>
<dbReference type="InterPro" id="IPR050611">
    <property type="entry name" value="ABCF"/>
</dbReference>
<gene>
    <name evidence="6" type="ORF">PCOR1329_LOCUS18665</name>
</gene>
<dbReference type="Gene3D" id="3.40.50.300">
    <property type="entry name" value="P-loop containing nucleotide triphosphate hydrolases"/>
    <property type="match status" value="2"/>
</dbReference>
<keyword evidence="1" id="KW-0677">Repeat</keyword>
<dbReference type="SMART" id="SM00382">
    <property type="entry name" value="AAA"/>
    <property type="match status" value="2"/>
</dbReference>
<feature type="region of interest" description="Disordered" evidence="4">
    <location>
        <begin position="243"/>
        <end position="271"/>
    </location>
</feature>
<dbReference type="PANTHER" id="PTHR19211">
    <property type="entry name" value="ATP-BINDING TRANSPORT PROTEIN-RELATED"/>
    <property type="match status" value="1"/>
</dbReference>
<dbReference type="PROSITE" id="PS50893">
    <property type="entry name" value="ABC_TRANSPORTER_2"/>
    <property type="match status" value="2"/>
</dbReference>
<dbReference type="CDD" id="cd03221">
    <property type="entry name" value="ABCF_EF-3"/>
    <property type="match status" value="2"/>
</dbReference>
<evidence type="ECO:0000313" key="6">
    <source>
        <dbReference type="EMBL" id="CAK0815349.1"/>
    </source>
</evidence>
<dbReference type="EMBL" id="CAUYUJ010005891">
    <property type="protein sequence ID" value="CAK0815349.1"/>
    <property type="molecule type" value="Genomic_DNA"/>
</dbReference>
<keyword evidence="2" id="KW-0547">Nucleotide-binding</keyword>
<dbReference type="InterPro" id="IPR027417">
    <property type="entry name" value="P-loop_NTPase"/>
</dbReference>
<feature type="region of interest" description="Disordered" evidence="4">
    <location>
        <begin position="204"/>
        <end position="223"/>
    </location>
</feature>
<evidence type="ECO:0000256" key="1">
    <source>
        <dbReference type="ARBA" id="ARBA00022737"/>
    </source>
</evidence>
<sequence>MAVDMAAIQAMFQAMFDTQFAKIEKSIDDKVAGLAATVGVQGQMLNEITDRLEKSENRLNAMEQMAQDRLMATTLERVAKDIISKCATVQAASLIRTRAYDLQKKVTLDFPTPAMDSDFQMNFRKLSESSGMVSAAVQVARKVCKERSLYLGLAVLRVLALGHLGDRRYAFCQSQCTSNYDPARHDEVFLRKFVEAFDSGQLGRGPAGAGKGGKPSGGSSWSEWDGGGAGGWWGCESSEWDGSGSDYSSWSGKGAGASSGGDSTGEDSWASAPPMVAPTAYAAMMKGKAAMMKGMEPQDAVALGKGFFAAMMEKGMAMGKGPALDAAGSAGRGGGAAAGYAASLAGASAEASVNSGVLVVWALLKITTPGSRWALAGLAAAGLFEQCFPRPFWLEVDRAAKARAKAKSASKKADDADEAALLAGEGAGEQLTAEQQRVAVRRAVTGVLASPKAAPDVKFEAFSVQVGGNQLVTDCSMELNQGCRYGLIGDNGSGKSNVLAAIAQRELPLPSHVDVFHLHEEAPPTEQSAVEAVIAHIVEQAELLEALSARIMEECGPEDERIDIISERISDLDPVGAEPRARKILSGLGFSDRMIPMDRKTKDMSGGWRMRVSLAKALFAAPSLLLLDEPTNHLDLEACIWLEDHLSRYKKCLFVISHSQDFLNTVCTHIVWLNQTKLRSTDYGGNYDAFCKAVDDEERVNMKTYEKQQADIEKLSTFVRVNRANGVATSAKSKKKVLEKVQDEAVDRPKVRQCTLQFSFEECTLLEPPVLPFDQVAFSYSGKKEDYLYEKLDLGVDCDSRVALVGPNGCGKSTLVKLMSGELHPTEGAIKRHQHLVMGQFHQHSADVLEPDMSPLAFMKKQFPPPECKRTEEVWRSYLAMFGFTSKQMTAEIGMLSDGQKSRLVFAMLAMKPYNLLLLDEPTNHLDVDSVDGLAEAIRNFQGGVVLVSHDFRLIDQVAKEIWVCEDRGVRKYDGNIASYKKVLAKKVGAYKV</sequence>
<dbReference type="Proteomes" id="UP001189429">
    <property type="component" value="Unassembled WGS sequence"/>
</dbReference>
<evidence type="ECO:0000259" key="5">
    <source>
        <dbReference type="PROSITE" id="PS50893"/>
    </source>
</evidence>
<dbReference type="InterPro" id="IPR003439">
    <property type="entry name" value="ABC_transporter-like_ATP-bd"/>
</dbReference>
<proteinExistence type="predicted"/>
<feature type="compositionally biased region" description="Gly residues" evidence="4">
    <location>
        <begin position="253"/>
        <end position="263"/>
    </location>
</feature>
<dbReference type="Pfam" id="PF12848">
    <property type="entry name" value="ABC_tran_Xtn"/>
    <property type="match status" value="1"/>
</dbReference>
<keyword evidence="3" id="KW-0067">ATP-binding</keyword>
<feature type="compositionally biased region" description="Low complexity" evidence="4">
    <location>
        <begin position="243"/>
        <end position="252"/>
    </location>
</feature>
<dbReference type="Pfam" id="PF00005">
    <property type="entry name" value="ABC_tran"/>
    <property type="match status" value="2"/>
</dbReference>
<feature type="domain" description="ABC transporter" evidence="5">
    <location>
        <begin position="457"/>
        <end position="700"/>
    </location>
</feature>
<evidence type="ECO:0000256" key="3">
    <source>
        <dbReference type="ARBA" id="ARBA00022840"/>
    </source>
</evidence>
<accession>A0ABN9RA38</accession>
<name>A0ABN9RA38_9DINO</name>
<dbReference type="SUPFAM" id="SSF52540">
    <property type="entry name" value="P-loop containing nucleoside triphosphate hydrolases"/>
    <property type="match status" value="2"/>
</dbReference>
<feature type="domain" description="ABC transporter" evidence="5">
    <location>
        <begin position="771"/>
        <end position="992"/>
    </location>
</feature>